<proteinExistence type="predicted"/>
<keyword evidence="2" id="KW-1185">Reference proteome</keyword>
<protein>
    <submittedName>
        <fullName evidence="1">Sigma-w pathway protein ysdB</fullName>
    </submittedName>
</protein>
<comment type="caution">
    <text evidence="1">The sequence shown here is derived from an EMBL/GenBank/DDBJ whole genome shotgun (WGS) entry which is preliminary data.</text>
</comment>
<dbReference type="RefSeq" id="WP_250098658.1">
    <property type="nucleotide sequence ID" value="NZ_JAKRYL010000041.1"/>
</dbReference>
<evidence type="ECO:0000313" key="1">
    <source>
        <dbReference type="EMBL" id="MCL7749804.1"/>
    </source>
</evidence>
<dbReference type="Proteomes" id="UP001139150">
    <property type="component" value="Unassembled WGS sequence"/>
</dbReference>
<sequence>MVILFRLLLLIALFVLAYSAFKYLFHPRRKLEQAHDRKQYFFYDDDKDVRKNFLITYKGVMFEGEKYLGTTEQSFEIISIYVWAKQTDQLTGLSREDFQFIADDIHLRYPNAKVEWKSPIKELLRK</sequence>
<dbReference type="EMBL" id="JAKRYL010000041">
    <property type="protein sequence ID" value="MCL7749804.1"/>
    <property type="molecule type" value="Genomic_DNA"/>
</dbReference>
<name>A0A9X2CXW2_9BACI</name>
<dbReference type="AlphaFoldDB" id="A0A9X2CXW2"/>
<evidence type="ECO:0000313" key="2">
    <source>
        <dbReference type="Proteomes" id="UP001139150"/>
    </source>
</evidence>
<organism evidence="1 2">
    <name type="scientific">Halalkalibacter alkaliphilus</name>
    <dbReference type="NCBI Taxonomy" id="2917993"/>
    <lineage>
        <taxon>Bacteria</taxon>
        <taxon>Bacillati</taxon>
        <taxon>Bacillota</taxon>
        <taxon>Bacilli</taxon>
        <taxon>Bacillales</taxon>
        <taxon>Bacillaceae</taxon>
        <taxon>Halalkalibacter</taxon>
    </lineage>
</organism>
<gene>
    <name evidence="1" type="ORF">MF646_22055</name>
</gene>
<accession>A0A9X2CXW2</accession>
<reference evidence="1" key="1">
    <citation type="submission" date="2022-02" db="EMBL/GenBank/DDBJ databases">
        <title>Halalkalibacter sp. nov. isolated from Lonar Lake, India.</title>
        <authorList>
            <person name="Joshi A."/>
            <person name="Thite S."/>
            <person name="Lodha T."/>
        </authorList>
    </citation>
    <scope>NUCLEOTIDE SEQUENCE</scope>
    <source>
        <strain evidence="1">MEB205</strain>
    </source>
</reference>